<dbReference type="PANTHER" id="PTHR30272">
    <property type="entry name" value="3-HYDROXYACYL-[ACYL-CARRIER-PROTEIN] DEHYDRATASE"/>
    <property type="match status" value="1"/>
</dbReference>
<comment type="function">
    <text evidence="8 9">Involved in unsaturated fatty acids biosynthesis. Catalyzes the dehydration of short chain beta-hydroxyacyl-ACPs and long chain saturated and unsaturated beta-hydroxyacyl-ACPs.</text>
</comment>
<sequence length="153" mass="17766">MNILKSDLKYLNIKKIFKILPHRYPFLLIDRILDFQTFKYLKALKNSTINEYFFQGHFINDPVFPGVLIIESMAQAAGILIYQSTGSLNINKLYYFVGIEKAKFKSNVFPGDQIFIEVNVLESRKNLIKFKVFAVVNNKNVCESVIVFCKKNI</sequence>
<name>A0A2U8DGB0_9GAMM</name>
<dbReference type="InterPro" id="IPR010084">
    <property type="entry name" value="FabZ"/>
</dbReference>
<comment type="similarity">
    <text evidence="2 9">Belongs to the thioester dehydratase family. FabZ subfamily.</text>
</comment>
<dbReference type="GO" id="GO:0006633">
    <property type="term" value="P:fatty acid biosynthetic process"/>
    <property type="evidence" value="ECO:0007669"/>
    <property type="project" value="UniProtKB-UniRule"/>
</dbReference>
<comment type="subcellular location">
    <subcellularLocation>
        <location evidence="1 9">Cytoplasm</location>
    </subcellularLocation>
</comment>
<accession>A0A2U8DGB0</accession>
<keyword evidence="6 9" id="KW-0443">Lipid metabolism</keyword>
<dbReference type="SUPFAM" id="SSF54637">
    <property type="entry name" value="Thioesterase/thiol ester dehydrase-isomerase"/>
    <property type="match status" value="1"/>
</dbReference>
<keyword evidence="4 9" id="KW-0444">Lipid biosynthesis</keyword>
<dbReference type="InterPro" id="IPR029069">
    <property type="entry name" value="HotDog_dom_sf"/>
</dbReference>
<dbReference type="NCBIfam" id="NF000582">
    <property type="entry name" value="PRK00006.1"/>
    <property type="match status" value="1"/>
</dbReference>
<protein>
    <recommendedName>
        <fullName evidence="9">3-hydroxyacyl-[acyl-carrier-protein] dehydratase FabZ</fullName>
        <ecNumber evidence="9">4.2.1.59</ecNumber>
    </recommendedName>
    <alternativeName>
        <fullName evidence="9">(3R)-hydroxymyristoyl-[acyl-carrier-protein] dehydratase</fullName>
        <shortName evidence="9">(3R)-hydroxymyristoyl-ACP dehydrase</shortName>
    </alternativeName>
    <alternativeName>
        <fullName evidence="9">Beta-hydroxyacyl-ACP dehydratase</fullName>
    </alternativeName>
</protein>
<dbReference type="GO" id="GO:0016020">
    <property type="term" value="C:membrane"/>
    <property type="evidence" value="ECO:0007669"/>
    <property type="project" value="GOC"/>
</dbReference>
<proteinExistence type="inferred from homology"/>
<evidence type="ECO:0000256" key="7">
    <source>
        <dbReference type="ARBA" id="ARBA00023239"/>
    </source>
</evidence>
<evidence type="ECO:0000313" key="10">
    <source>
        <dbReference type="EMBL" id="AWH90541.1"/>
    </source>
</evidence>
<evidence type="ECO:0000256" key="3">
    <source>
        <dbReference type="ARBA" id="ARBA00022490"/>
    </source>
</evidence>
<dbReference type="Pfam" id="PF07977">
    <property type="entry name" value="FabA"/>
    <property type="match status" value="1"/>
</dbReference>
<dbReference type="EC" id="4.2.1.59" evidence="9"/>
<evidence type="ECO:0000256" key="2">
    <source>
        <dbReference type="ARBA" id="ARBA00009174"/>
    </source>
</evidence>
<dbReference type="GO" id="GO:0019171">
    <property type="term" value="F:(3R)-hydroxyacyl-[acyl-carrier-protein] dehydratase activity"/>
    <property type="evidence" value="ECO:0007669"/>
    <property type="project" value="UniProtKB-EC"/>
</dbReference>
<evidence type="ECO:0000256" key="6">
    <source>
        <dbReference type="ARBA" id="ARBA00023098"/>
    </source>
</evidence>
<keyword evidence="7 9" id="KW-0456">Lyase</keyword>
<feature type="active site" evidence="9">
    <location>
        <position position="57"/>
    </location>
</feature>
<keyword evidence="5 9" id="KW-0441">Lipid A biosynthesis</keyword>
<dbReference type="NCBIfam" id="TIGR01750">
    <property type="entry name" value="fabZ"/>
    <property type="match status" value="1"/>
</dbReference>
<dbReference type="AlphaFoldDB" id="A0A2U8DGB0"/>
<dbReference type="CDD" id="cd01288">
    <property type="entry name" value="FabZ"/>
    <property type="match status" value="1"/>
</dbReference>
<evidence type="ECO:0000256" key="1">
    <source>
        <dbReference type="ARBA" id="ARBA00004496"/>
    </source>
</evidence>
<dbReference type="OrthoDB" id="9772788at2"/>
<evidence type="ECO:0000256" key="8">
    <source>
        <dbReference type="ARBA" id="ARBA00025049"/>
    </source>
</evidence>
<dbReference type="HAMAP" id="MF_00406">
    <property type="entry name" value="FabZ"/>
    <property type="match status" value="1"/>
</dbReference>
<dbReference type="Proteomes" id="UP000244884">
    <property type="component" value="Chromosome"/>
</dbReference>
<dbReference type="PANTHER" id="PTHR30272:SF1">
    <property type="entry name" value="3-HYDROXYACYL-[ACYL-CARRIER-PROTEIN] DEHYDRATASE"/>
    <property type="match status" value="1"/>
</dbReference>
<dbReference type="EMBL" id="CP029161">
    <property type="protein sequence ID" value="AWH90541.1"/>
    <property type="molecule type" value="Genomic_DNA"/>
</dbReference>
<dbReference type="InterPro" id="IPR013114">
    <property type="entry name" value="FabA_FabZ"/>
</dbReference>
<organism evidence="10 11">
    <name type="scientific">Buchnera aphidicola</name>
    <name type="common">Melanaphis sacchari</name>
    <dbReference type="NCBI Taxonomy" id="2173854"/>
    <lineage>
        <taxon>Bacteria</taxon>
        <taxon>Pseudomonadati</taxon>
        <taxon>Pseudomonadota</taxon>
        <taxon>Gammaproteobacteria</taxon>
        <taxon>Enterobacterales</taxon>
        <taxon>Erwiniaceae</taxon>
        <taxon>Buchnera</taxon>
    </lineage>
</organism>
<comment type="catalytic activity">
    <reaction evidence="9">
        <text>a (3R)-hydroxyacyl-[ACP] = a (2E)-enoyl-[ACP] + H2O</text>
        <dbReference type="Rhea" id="RHEA:13097"/>
        <dbReference type="Rhea" id="RHEA-COMP:9925"/>
        <dbReference type="Rhea" id="RHEA-COMP:9945"/>
        <dbReference type="ChEBI" id="CHEBI:15377"/>
        <dbReference type="ChEBI" id="CHEBI:78784"/>
        <dbReference type="ChEBI" id="CHEBI:78827"/>
        <dbReference type="EC" id="4.2.1.59"/>
    </reaction>
</comment>
<evidence type="ECO:0000256" key="4">
    <source>
        <dbReference type="ARBA" id="ARBA00022516"/>
    </source>
</evidence>
<evidence type="ECO:0000256" key="5">
    <source>
        <dbReference type="ARBA" id="ARBA00022556"/>
    </source>
</evidence>
<dbReference type="FunFam" id="3.10.129.10:FF:000001">
    <property type="entry name" value="3-hydroxyacyl-[acyl-carrier-protein] dehydratase FabZ"/>
    <property type="match status" value="1"/>
</dbReference>
<evidence type="ECO:0000313" key="11">
    <source>
        <dbReference type="Proteomes" id="UP000244884"/>
    </source>
</evidence>
<dbReference type="GO" id="GO:0009245">
    <property type="term" value="P:lipid A biosynthetic process"/>
    <property type="evidence" value="ECO:0007669"/>
    <property type="project" value="UniProtKB-UniRule"/>
</dbReference>
<dbReference type="GO" id="GO:0005737">
    <property type="term" value="C:cytoplasm"/>
    <property type="evidence" value="ECO:0007669"/>
    <property type="project" value="UniProtKB-SubCell"/>
</dbReference>
<reference evidence="10 11" key="1">
    <citation type="submission" date="2018-04" db="EMBL/GenBank/DDBJ databases">
        <title>Genome sequence of Buchnera aphidicola from Melaphis sacchari.</title>
        <authorList>
            <person name="Geib S.M."/>
            <person name="Palmer N.A."/>
            <person name="Sattler S.E."/>
            <person name="Sarath G."/>
        </authorList>
    </citation>
    <scope>NUCLEOTIDE SEQUENCE [LARGE SCALE GENOMIC DNA]</scope>
    <source>
        <strain evidence="10 11">LSU</strain>
    </source>
</reference>
<evidence type="ECO:0000256" key="9">
    <source>
        <dbReference type="HAMAP-Rule" id="MF_00406"/>
    </source>
</evidence>
<gene>
    <name evidence="9 10" type="primary">fabZ</name>
    <name evidence="10" type="ORF">DD681_01835</name>
</gene>
<keyword evidence="3 9" id="KW-0963">Cytoplasm</keyword>
<dbReference type="Gene3D" id="3.10.129.10">
    <property type="entry name" value="Hotdog Thioesterase"/>
    <property type="match status" value="1"/>
</dbReference>